<dbReference type="AlphaFoldDB" id="A0AAD5DJ63"/>
<evidence type="ECO:0000313" key="10">
    <source>
        <dbReference type="EMBL" id="KAI7837926.1"/>
    </source>
</evidence>
<dbReference type="InterPro" id="IPR036237">
    <property type="entry name" value="Xyl_isomerase-like_sf"/>
</dbReference>
<comment type="catalytic activity">
    <reaction evidence="7 8">
        <text>alpha-D-xylose = alpha-D-xylulofuranose</text>
        <dbReference type="Rhea" id="RHEA:22816"/>
        <dbReference type="ChEBI" id="CHEBI:28518"/>
        <dbReference type="ChEBI" id="CHEBI:188998"/>
        <dbReference type="EC" id="5.3.1.5"/>
    </reaction>
</comment>
<dbReference type="Gene3D" id="3.20.20.150">
    <property type="entry name" value="Divalent-metal-dependent TIM barrel enzymes"/>
    <property type="match status" value="1"/>
</dbReference>
<dbReference type="InterPro" id="IPR001998">
    <property type="entry name" value="Xylose_isomerase"/>
</dbReference>
<comment type="similarity">
    <text evidence="1 8">Belongs to the xylose isomerase family.</text>
</comment>
<keyword evidence="6 8" id="KW-0119">Carbohydrate metabolism</keyword>
<dbReference type="InterPro" id="IPR013452">
    <property type="entry name" value="Xylose_isom_bac"/>
</dbReference>
<keyword evidence="3 8" id="KW-0859">Xylose metabolism</keyword>
<proteinExistence type="inferred from homology"/>
<gene>
    <name evidence="10" type="ORF">COHA_008232</name>
</gene>
<dbReference type="PRINTS" id="PR00688">
    <property type="entry name" value="XYLOSISMRASE"/>
</dbReference>
<name>A0AAD5DJ63_9CHLO</name>
<evidence type="ECO:0000256" key="6">
    <source>
        <dbReference type="ARBA" id="ARBA00023277"/>
    </source>
</evidence>
<dbReference type="PANTHER" id="PTHR48408">
    <property type="match status" value="1"/>
</dbReference>
<dbReference type="GO" id="GO:0009045">
    <property type="term" value="F:xylose isomerase activity"/>
    <property type="evidence" value="ECO:0007669"/>
    <property type="project" value="UniProtKB-EC"/>
</dbReference>
<evidence type="ECO:0000313" key="11">
    <source>
        <dbReference type="Proteomes" id="UP001205105"/>
    </source>
</evidence>
<dbReference type="PROSITE" id="PS51415">
    <property type="entry name" value="XYLOSE_ISOMERASE"/>
    <property type="match status" value="1"/>
</dbReference>
<dbReference type="Proteomes" id="UP001205105">
    <property type="component" value="Unassembled WGS sequence"/>
</dbReference>
<evidence type="ECO:0000256" key="1">
    <source>
        <dbReference type="ARBA" id="ARBA00005765"/>
    </source>
</evidence>
<feature type="chain" id="PRO_5041986609" description="Xylose isomerase" evidence="9">
    <location>
        <begin position="24"/>
        <end position="487"/>
    </location>
</feature>
<dbReference type="GO" id="GO:0046872">
    <property type="term" value="F:metal ion binding"/>
    <property type="evidence" value="ECO:0007669"/>
    <property type="project" value="UniProtKB-KW"/>
</dbReference>
<evidence type="ECO:0000256" key="2">
    <source>
        <dbReference type="ARBA" id="ARBA00011958"/>
    </source>
</evidence>
<evidence type="ECO:0000256" key="9">
    <source>
        <dbReference type="SAM" id="SignalP"/>
    </source>
</evidence>
<evidence type="ECO:0000256" key="3">
    <source>
        <dbReference type="ARBA" id="ARBA00022629"/>
    </source>
</evidence>
<reference evidence="10" key="1">
    <citation type="submission" date="2020-11" db="EMBL/GenBank/DDBJ databases">
        <title>Chlorella ohadii genome sequencing and assembly.</title>
        <authorList>
            <person name="Murik O."/>
            <person name="Treves H."/>
            <person name="Kedem I."/>
            <person name="Shotland Y."/>
            <person name="Kaplan A."/>
        </authorList>
    </citation>
    <scope>NUCLEOTIDE SEQUENCE</scope>
    <source>
        <strain evidence="10">1</strain>
    </source>
</reference>
<keyword evidence="11" id="KW-1185">Reference proteome</keyword>
<dbReference type="NCBIfam" id="TIGR02630">
    <property type="entry name" value="xylose_isom_A"/>
    <property type="match status" value="1"/>
</dbReference>
<dbReference type="HAMAP" id="MF_00455">
    <property type="entry name" value="Xylose_isom_A"/>
    <property type="match status" value="1"/>
</dbReference>
<organism evidence="10 11">
    <name type="scientific">Chlorella ohadii</name>
    <dbReference type="NCBI Taxonomy" id="2649997"/>
    <lineage>
        <taxon>Eukaryota</taxon>
        <taxon>Viridiplantae</taxon>
        <taxon>Chlorophyta</taxon>
        <taxon>core chlorophytes</taxon>
        <taxon>Trebouxiophyceae</taxon>
        <taxon>Chlorellales</taxon>
        <taxon>Chlorellaceae</taxon>
        <taxon>Chlorella clade</taxon>
        <taxon>Chlorella</taxon>
    </lineage>
</organism>
<dbReference type="EMBL" id="JADXDR010000139">
    <property type="protein sequence ID" value="KAI7837926.1"/>
    <property type="molecule type" value="Genomic_DNA"/>
</dbReference>
<sequence length="487" mass="53682">MRLRAPACTAIAAALALTVAAAAAPPHTCTTAEGAPGQRGAWGQGEFFPGIPKIRYEGPDSTNPLAFRYYNASEEILGKPMREWLRFSLAFWHTMRADGSDMFGSPTQSRPWEADAAEVGELEVAFRRMRAFFELLDKLGVDYWCFHDRDIAPEGASLAETNALLDKVVALAKELQGSSGKRVLWGTAQLFKHPRYLHGAATSPNASVFAYAAAQVKKAMEVTKELGGEGYVFWGGREGYSTLLNTDLALEQGNMARFLRMAAAYKRRLKFQGQLLLEPKPQEPTKHQYDYDAATTIAFLLKHGLDKDYKLNIECNHATLAGHSCMHELETAAAYGALGSLDANTGDPQTGWDTDQFMTDERETTLIWWTLLRHGGIASGGLNFDAKLRRESTDLKDVFYAHISGMDAMARGLRNAAKLVQDGLLDGMRRQRYSSWSDSQLGRDITAGKVGFEELEKAALGQPDPWNAGLPSGQAELSEIVLSRYVR</sequence>
<evidence type="ECO:0000256" key="7">
    <source>
        <dbReference type="ARBA" id="ARBA00033659"/>
    </source>
</evidence>
<dbReference type="NCBIfam" id="NF003998">
    <property type="entry name" value="PRK05474.1"/>
    <property type="match status" value="1"/>
</dbReference>
<dbReference type="SUPFAM" id="SSF51658">
    <property type="entry name" value="Xylose isomerase-like"/>
    <property type="match status" value="1"/>
</dbReference>
<evidence type="ECO:0000256" key="8">
    <source>
        <dbReference type="RuleBase" id="RU000609"/>
    </source>
</evidence>
<evidence type="ECO:0000256" key="4">
    <source>
        <dbReference type="ARBA" id="ARBA00022723"/>
    </source>
</evidence>
<keyword evidence="9" id="KW-0732">Signal</keyword>
<keyword evidence="4 8" id="KW-0479">Metal-binding</keyword>
<dbReference type="PANTHER" id="PTHR48408:SF1">
    <property type="entry name" value="XYLOSE ISOMERASE"/>
    <property type="match status" value="1"/>
</dbReference>
<feature type="signal peptide" evidence="9">
    <location>
        <begin position="1"/>
        <end position="23"/>
    </location>
</feature>
<evidence type="ECO:0000256" key="5">
    <source>
        <dbReference type="ARBA" id="ARBA00023235"/>
    </source>
</evidence>
<dbReference type="GO" id="GO:0042732">
    <property type="term" value="P:D-xylose metabolic process"/>
    <property type="evidence" value="ECO:0007669"/>
    <property type="project" value="UniProtKB-KW"/>
</dbReference>
<keyword evidence="5 8" id="KW-0413">Isomerase</keyword>
<comment type="caution">
    <text evidence="10">The sequence shown here is derived from an EMBL/GenBank/DDBJ whole genome shotgun (WGS) entry which is preliminary data.</text>
</comment>
<dbReference type="EC" id="5.3.1.5" evidence="2 8"/>
<accession>A0AAD5DJ63</accession>
<protein>
    <recommendedName>
        <fullName evidence="2 8">Xylose isomerase</fullName>
        <ecNumber evidence="2 8">5.3.1.5</ecNumber>
    </recommendedName>
</protein>